<sequence>MPVLLLKKITLAVQTVLKWSPRMTSFARCVDTKEKVGGHYPEELLEGGSPITMHTRLPGCCRKALTIASTPTFHGDATPRLTISSANRWLAHSGLNGIELASKEKLNCSFGFESRCVWEVISREKIKSVMLKQ</sequence>
<comment type="caution">
    <text evidence="1">The sequence shown here is derived from an EMBL/GenBank/DDBJ whole genome shotgun (WGS) entry which is preliminary data.</text>
</comment>
<reference evidence="1" key="1">
    <citation type="journal article" date="2023" name="G3 (Bethesda)">
        <title>A reference genome for the long-term kleptoplast-retaining sea slug Elysia crispata morphotype clarki.</title>
        <authorList>
            <person name="Eastman K.E."/>
            <person name="Pendleton A.L."/>
            <person name="Shaikh M.A."/>
            <person name="Suttiyut T."/>
            <person name="Ogas R."/>
            <person name="Tomko P."/>
            <person name="Gavelis G."/>
            <person name="Widhalm J.R."/>
            <person name="Wisecaver J.H."/>
        </authorList>
    </citation>
    <scope>NUCLEOTIDE SEQUENCE</scope>
    <source>
        <strain evidence="1">ECLA1</strain>
    </source>
</reference>
<protein>
    <submittedName>
        <fullName evidence="1">Uncharacterized protein</fullName>
    </submittedName>
</protein>
<accession>A0AAE0ZAB9</accession>
<name>A0AAE0ZAB9_9GAST</name>
<evidence type="ECO:0000313" key="1">
    <source>
        <dbReference type="EMBL" id="KAK3764981.1"/>
    </source>
</evidence>
<evidence type="ECO:0000313" key="2">
    <source>
        <dbReference type="Proteomes" id="UP001283361"/>
    </source>
</evidence>
<dbReference type="Proteomes" id="UP001283361">
    <property type="component" value="Unassembled WGS sequence"/>
</dbReference>
<keyword evidence="2" id="KW-1185">Reference proteome</keyword>
<proteinExistence type="predicted"/>
<dbReference type="AlphaFoldDB" id="A0AAE0ZAB9"/>
<dbReference type="EMBL" id="JAWDGP010004362">
    <property type="protein sequence ID" value="KAK3764981.1"/>
    <property type="molecule type" value="Genomic_DNA"/>
</dbReference>
<organism evidence="1 2">
    <name type="scientific">Elysia crispata</name>
    <name type="common">lettuce slug</name>
    <dbReference type="NCBI Taxonomy" id="231223"/>
    <lineage>
        <taxon>Eukaryota</taxon>
        <taxon>Metazoa</taxon>
        <taxon>Spiralia</taxon>
        <taxon>Lophotrochozoa</taxon>
        <taxon>Mollusca</taxon>
        <taxon>Gastropoda</taxon>
        <taxon>Heterobranchia</taxon>
        <taxon>Euthyneura</taxon>
        <taxon>Panpulmonata</taxon>
        <taxon>Sacoglossa</taxon>
        <taxon>Placobranchoidea</taxon>
        <taxon>Plakobranchidae</taxon>
        <taxon>Elysia</taxon>
    </lineage>
</organism>
<gene>
    <name evidence="1" type="ORF">RRG08_011068</name>
</gene>